<feature type="transmembrane region" description="Helical" evidence="8">
    <location>
        <begin position="37"/>
        <end position="62"/>
    </location>
</feature>
<dbReference type="Pfam" id="PF00528">
    <property type="entry name" value="BPD_transp_1"/>
    <property type="match status" value="1"/>
</dbReference>
<dbReference type="SUPFAM" id="SSF161098">
    <property type="entry name" value="MetI-like"/>
    <property type="match status" value="1"/>
</dbReference>
<organism evidence="10">
    <name type="scientific">marine metagenome</name>
    <dbReference type="NCBI Taxonomy" id="408172"/>
    <lineage>
        <taxon>unclassified sequences</taxon>
        <taxon>metagenomes</taxon>
        <taxon>ecological metagenomes</taxon>
    </lineage>
</organism>
<feature type="transmembrane region" description="Helical" evidence="8">
    <location>
        <begin position="125"/>
        <end position="145"/>
    </location>
</feature>
<evidence type="ECO:0000313" key="10">
    <source>
        <dbReference type="EMBL" id="SVE53936.1"/>
    </source>
</evidence>
<protein>
    <recommendedName>
        <fullName evidence="9">ABC transmembrane type-1 domain-containing protein</fullName>
    </recommendedName>
</protein>
<sequence length="231" mass="26408">PIIFYSIKMSILNSYKISQKPSNLSNLKLFDLKQYEILVQLILFLVVLTSIFIPFLMIFNLIFRTNIGFIKTLDLIKWSAVFNTFSGATINSILCVFISLFLVLNISKKNNKLRLVFENLMYFGYTLPGLVIALAFVYFSINYFFSIYQTWIILILGYTVLFLSAGYVPVRTNVHLVGEKYTVASKSLGKSFYSTFTNILFPLYLPGIMKGFLNVFILTAKELPVTLILAP</sequence>
<dbReference type="PROSITE" id="PS50928">
    <property type="entry name" value="ABC_TM1"/>
    <property type="match status" value="1"/>
</dbReference>
<feature type="transmembrane region" description="Helical" evidence="8">
    <location>
        <begin position="191"/>
        <end position="209"/>
    </location>
</feature>
<dbReference type="GO" id="GO:0055085">
    <property type="term" value="P:transmembrane transport"/>
    <property type="evidence" value="ECO:0007669"/>
    <property type="project" value="InterPro"/>
</dbReference>
<dbReference type="InterPro" id="IPR000515">
    <property type="entry name" value="MetI-like"/>
</dbReference>
<keyword evidence="7 8" id="KW-0472">Membrane</keyword>
<feature type="domain" description="ABC transmembrane type-1" evidence="9">
    <location>
        <begin position="81"/>
        <end position="231"/>
    </location>
</feature>
<dbReference type="EMBL" id="UINC01224350">
    <property type="protein sequence ID" value="SVE53936.1"/>
    <property type="molecule type" value="Genomic_DNA"/>
</dbReference>
<feature type="transmembrane region" description="Helical" evidence="8">
    <location>
        <begin position="82"/>
        <end position="104"/>
    </location>
</feature>
<dbReference type="PANTHER" id="PTHR43357:SF3">
    <property type="entry name" value="FE(3+)-TRANSPORT SYSTEM PERMEASE PROTEIN FBPB 2"/>
    <property type="match status" value="1"/>
</dbReference>
<dbReference type="Gene3D" id="1.10.3720.10">
    <property type="entry name" value="MetI-like"/>
    <property type="match status" value="1"/>
</dbReference>
<evidence type="ECO:0000259" key="9">
    <source>
        <dbReference type="PROSITE" id="PS50928"/>
    </source>
</evidence>
<keyword evidence="5 8" id="KW-0812">Transmembrane</keyword>
<evidence type="ECO:0000256" key="8">
    <source>
        <dbReference type="SAM" id="Phobius"/>
    </source>
</evidence>
<dbReference type="PANTHER" id="PTHR43357">
    <property type="entry name" value="INNER MEMBRANE ABC TRANSPORTER PERMEASE PROTEIN YDCV"/>
    <property type="match status" value="1"/>
</dbReference>
<dbReference type="InterPro" id="IPR035906">
    <property type="entry name" value="MetI-like_sf"/>
</dbReference>
<keyword evidence="3" id="KW-1003">Cell membrane</keyword>
<evidence type="ECO:0000256" key="1">
    <source>
        <dbReference type="ARBA" id="ARBA00004429"/>
    </source>
</evidence>
<evidence type="ECO:0000256" key="4">
    <source>
        <dbReference type="ARBA" id="ARBA00022519"/>
    </source>
</evidence>
<keyword evidence="2" id="KW-0813">Transport</keyword>
<reference evidence="10" key="1">
    <citation type="submission" date="2018-05" db="EMBL/GenBank/DDBJ databases">
        <authorList>
            <person name="Lanie J.A."/>
            <person name="Ng W.-L."/>
            <person name="Kazmierczak K.M."/>
            <person name="Andrzejewski T.M."/>
            <person name="Davidsen T.M."/>
            <person name="Wayne K.J."/>
            <person name="Tettelin H."/>
            <person name="Glass J.I."/>
            <person name="Rusch D."/>
            <person name="Podicherti R."/>
            <person name="Tsui H.-C.T."/>
            <person name="Winkler M.E."/>
        </authorList>
    </citation>
    <scope>NUCLEOTIDE SEQUENCE</scope>
</reference>
<dbReference type="CDD" id="cd06261">
    <property type="entry name" value="TM_PBP2"/>
    <property type="match status" value="1"/>
</dbReference>
<feature type="transmembrane region" description="Helical" evidence="8">
    <location>
        <begin position="151"/>
        <end position="170"/>
    </location>
</feature>
<keyword evidence="4" id="KW-0997">Cell inner membrane</keyword>
<name>A0A383EAR1_9ZZZZ</name>
<dbReference type="GO" id="GO:0005886">
    <property type="term" value="C:plasma membrane"/>
    <property type="evidence" value="ECO:0007669"/>
    <property type="project" value="UniProtKB-SubCell"/>
</dbReference>
<evidence type="ECO:0000256" key="7">
    <source>
        <dbReference type="ARBA" id="ARBA00023136"/>
    </source>
</evidence>
<proteinExistence type="predicted"/>
<feature type="non-terminal residue" evidence="10">
    <location>
        <position position="1"/>
    </location>
</feature>
<comment type="subcellular location">
    <subcellularLocation>
        <location evidence="1">Cell inner membrane</location>
        <topology evidence="1">Multi-pass membrane protein</topology>
    </subcellularLocation>
</comment>
<evidence type="ECO:0000256" key="5">
    <source>
        <dbReference type="ARBA" id="ARBA00022692"/>
    </source>
</evidence>
<gene>
    <name evidence="10" type="ORF">METZ01_LOCUS506790</name>
</gene>
<feature type="non-terminal residue" evidence="10">
    <location>
        <position position="231"/>
    </location>
</feature>
<accession>A0A383EAR1</accession>
<keyword evidence="6 8" id="KW-1133">Transmembrane helix</keyword>
<evidence type="ECO:0000256" key="6">
    <source>
        <dbReference type="ARBA" id="ARBA00022989"/>
    </source>
</evidence>
<dbReference type="AlphaFoldDB" id="A0A383EAR1"/>
<evidence type="ECO:0000256" key="3">
    <source>
        <dbReference type="ARBA" id="ARBA00022475"/>
    </source>
</evidence>
<evidence type="ECO:0000256" key="2">
    <source>
        <dbReference type="ARBA" id="ARBA00022448"/>
    </source>
</evidence>